<reference evidence="3 4" key="1">
    <citation type="submission" date="2018-07" db="EMBL/GenBank/DDBJ databases">
        <title>Chitinophaga K2CV101002-2 sp. nov., isolated from a monsoon evergreen broad-leaved forest soil.</title>
        <authorList>
            <person name="Lv Y."/>
        </authorList>
    </citation>
    <scope>NUCLEOTIDE SEQUENCE [LARGE SCALE GENOMIC DNA]</scope>
    <source>
        <strain evidence="3 4">GDMCC 1.1288</strain>
    </source>
</reference>
<evidence type="ECO:0000256" key="2">
    <source>
        <dbReference type="SAM" id="SignalP"/>
    </source>
</evidence>
<dbReference type="Pfam" id="PF01391">
    <property type="entry name" value="Collagen"/>
    <property type="match status" value="2"/>
</dbReference>
<dbReference type="AlphaFoldDB" id="A0A3E1YBU1"/>
<gene>
    <name evidence="3" type="ORF">DVR12_10810</name>
</gene>
<dbReference type="Proteomes" id="UP000260644">
    <property type="component" value="Unassembled WGS sequence"/>
</dbReference>
<keyword evidence="4" id="KW-1185">Reference proteome</keyword>
<feature type="signal peptide" evidence="2">
    <location>
        <begin position="1"/>
        <end position="27"/>
    </location>
</feature>
<keyword evidence="2" id="KW-0732">Signal</keyword>
<dbReference type="EMBL" id="QPMM01000004">
    <property type="protein sequence ID" value="RFS23495.1"/>
    <property type="molecule type" value="Genomic_DNA"/>
</dbReference>
<dbReference type="GO" id="GO:0005615">
    <property type="term" value="C:extracellular space"/>
    <property type="evidence" value="ECO:0007669"/>
    <property type="project" value="TreeGrafter"/>
</dbReference>
<dbReference type="InterPro" id="IPR008160">
    <property type="entry name" value="Collagen"/>
</dbReference>
<dbReference type="PROSITE" id="PS51257">
    <property type="entry name" value="PROKAR_LIPOPROTEIN"/>
    <property type="match status" value="1"/>
</dbReference>
<organism evidence="3 4">
    <name type="scientific">Chitinophaga silvatica</name>
    <dbReference type="NCBI Taxonomy" id="2282649"/>
    <lineage>
        <taxon>Bacteria</taxon>
        <taxon>Pseudomonadati</taxon>
        <taxon>Bacteroidota</taxon>
        <taxon>Chitinophagia</taxon>
        <taxon>Chitinophagales</taxon>
        <taxon>Chitinophagaceae</taxon>
        <taxon>Chitinophaga</taxon>
    </lineage>
</organism>
<feature type="region of interest" description="Disordered" evidence="1">
    <location>
        <begin position="102"/>
        <end position="313"/>
    </location>
</feature>
<sequence length="528" mass="54871">MKTIRFGLASILYLSFCFLLSCSKDGAQGPQGNTGPQGSAGPQGIAGAVGPAGKNGSTIYAGEGVPANSVGQLGDYYLDKNTGILYGPKKSSGWDALISLKGDKGNTGAQGTKGEKGDKGDTGAQGTKGEKGDKGDTGTQGTKGEKGDKGDTGAQGTKGEKGDKGDTGTQGTKGEKGDKGDTGAQGTKGEKGDKGDTGAQGTKGEKGDKGDTGAQGTKGEKGDKGDTGAQGTKGEKGDKGDTGAQGTKGEKGDKGDTGAQGTKGEKGDKGDTGAQGTKGEKGDKGDTGAQGSNGEKGEKGDKGSQIYSGDLPPDNSIGAVGDYYLDKTNHILYGPKTAEGWGFGLDMSSASNAAVKVFTYTSPNSNIYVDKGITGMSNLQYPVHFDLPSIIDWEDVNDHGAILVYYGFGDNVNFFQWLSFPYVYQGGVYDKDNNITISTDALFNVNYHLNKDSRSDNWFLTIWPAISDIMVKDYGGPHDVGTLYDWYPPGFTAIKVVVISGDYLGDFGPQRSNISRNYEEVKRRLHLD</sequence>
<comment type="caution">
    <text evidence="3">The sequence shown here is derived from an EMBL/GenBank/DDBJ whole genome shotgun (WGS) entry which is preliminary data.</text>
</comment>
<protein>
    <recommendedName>
        <fullName evidence="5">Collagen triple helix repeat-containing protein</fullName>
    </recommendedName>
</protein>
<evidence type="ECO:0000313" key="4">
    <source>
        <dbReference type="Proteomes" id="UP000260644"/>
    </source>
</evidence>
<evidence type="ECO:0008006" key="5">
    <source>
        <dbReference type="Google" id="ProtNLM"/>
    </source>
</evidence>
<evidence type="ECO:0000313" key="3">
    <source>
        <dbReference type="EMBL" id="RFS23495.1"/>
    </source>
</evidence>
<dbReference type="PANTHER" id="PTHR24023">
    <property type="entry name" value="COLLAGEN ALPHA"/>
    <property type="match status" value="1"/>
</dbReference>
<dbReference type="GO" id="GO:0030198">
    <property type="term" value="P:extracellular matrix organization"/>
    <property type="evidence" value="ECO:0007669"/>
    <property type="project" value="TreeGrafter"/>
</dbReference>
<evidence type="ECO:0000256" key="1">
    <source>
        <dbReference type="SAM" id="MobiDB-lite"/>
    </source>
</evidence>
<dbReference type="RefSeq" id="WP_116975686.1">
    <property type="nucleotide sequence ID" value="NZ_QPMM01000004.1"/>
</dbReference>
<dbReference type="PANTHER" id="PTHR24023:SF1082">
    <property type="entry name" value="COLLAGEN TRIPLE HELIX REPEAT"/>
    <property type="match status" value="1"/>
</dbReference>
<dbReference type="GO" id="GO:0030020">
    <property type="term" value="F:extracellular matrix structural constituent conferring tensile strength"/>
    <property type="evidence" value="ECO:0007669"/>
    <property type="project" value="TreeGrafter"/>
</dbReference>
<dbReference type="InterPro" id="IPR050149">
    <property type="entry name" value="Collagen_superfamily"/>
</dbReference>
<feature type="region of interest" description="Disordered" evidence="1">
    <location>
        <begin position="28"/>
        <end position="49"/>
    </location>
</feature>
<feature type="chain" id="PRO_5017623093" description="Collagen triple helix repeat-containing protein" evidence="2">
    <location>
        <begin position="28"/>
        <end position="528"/>
    </location>
</feature>
<dbReference type="OrthoDB" id="677894at2"/>
<proteinExistence type="predicted"/>
<dbReference type="GO" id="GO:0031012">
    <property type="term" value="C:extracellular matrix"/>
    <property type="evidence" value="ECO:0007669"/>
    <property type="project" value="TreeGrafter"/>
</dbReference>
<accession>A0A3E1YBU1</accession>
<name>A0A3E1YBU1_9BACT</name>